<name>A0A317E8E9_9PROT</name>
<evidence type="ECO:0000313" key="5">
    <source>
        <dbReference type="EMBL" id="PWR22536.1"/>
    </source>
</evidence>
<dbReference type="EMBL" id="QGLE01000006">
    <property type="protein sequence ID" value="PWR22536.1"/>
    <property type="molecule type" value="Genomic_DNA"/>
</dbReference>
<evidence type="ECO:0000256" key="2">
    <source>
        <dbReference type="SAM" id="Coils"/>
    </source>
</evidence>
<dbReference type="AlphaFoldDB" id="A0A317E8E9"/>
<proteinExistence type="predicted"/>
<organism evidence="5 6">
    <name type="scientific">Zavarzinia aquatilis</name>
    <dbReference type="NCBI Taxonomy" id="2211142"/>
    <lineage>
        <taxon>Bacteria</taxon>
        <taxon>Pseudomonadati</taxon>
        <taxon>Pseudomonadota</taxon>
        <taxon>Alphaproteobacteria</taxon>
        <taxon>Rhodospirillales</taxon>
        <taxon>Zavarziniaceae</taxon>
        <taxon>Zavarzinia</taxon>
    </lineage>
</organism>
<dbReference type="PROSITE" id="PS51123">
    <property type="entry name" value="OMPA_2"/>
    <property type="match status" value="1"/>
</dbReference>
<dbReference type="GO" id="GO:0016020">
    <property type="term" value="C:membrane"/>
    <property type="evidence" value="ECO:0007669"/>
    <property type="project" value="UniProtKB-UniRule"/>
</dbReference>
<dbReference type="PANTHER" id="PTHR30329">
    <property type="entry name" value="STATOR ELEMENT OF FLAGELLAR MOTOR COMPLEX"/>
    <property type="match status" value="1"/>
</dbReference>
<dbReference type="OrthoDB" id="9815217at2"/>
<keyword evidence="2" id="KW-0175">Coiled coil</keyword>
<protein>
    <submittedName>
        <fullName evidence="5">Peptidoglycan-binding protein</fullName>
    </submittedName>
</protein>
<dbReference type="PANTHER" id="PTHR30329:SF21">
    <property type="entry name" value="LIPOPROTEIN YIAD-RELATED"/>
    <property type="match status" value="1"/>
</dbReference>
<evidence type="ECO:0000256" key="1">
    <source>
        <dbReference type="PROSITE-ProRule" id="PRU00473"/>
    </source>
</evidence>
<keyword evidence="1 3" id="KW-0472">Membrane</keyword>
<dbReference type="InterPro" id="IPR006665">
    <property type="entry name" value="OmpA-like"/>
</dbReference>
<evidence type="ECO:0000259" key="4">
    <source>
        <dbReference type="PROSITE" id="PS51123"/>
    </source>
</evidence>
<dbReference type="SUPFAM" id="SSF103088">
    <property type="entry name" value="OmpA-like"/>
    <property type="match status" value="1"/>
</dbReference>
<accession>A0A317E8E9</accession>
<dbReference type="Gene3D" id="3.30.1330.60">
    <property type="entry name" value="OmpA-like domain"/>
    <property type="match status" value="1"/>
</dbReference>
<keyword evidence="3" id="KW-1133">Transmembrane helix</keyword>
<evidence type="ECO:0000313" key="6">
    <source>
        <dbReference type="Proteomes" id="UP000245461"/>
    </source>
</evidence>
<keyword evidence="3" id="KW-0812">Transmembrane</keyword>
<dbReference type="InterPro" id="IPR036737">
    <property type="entry name" value="OmpA-like_sf"/>
</dbReference>
<reference evidence="5 6" key="1">
    <citation type="submission" date="2018-05" db="EMBL/GenBank/DDBJ databases">
        <title>Zavarzinia sp. HR-AS.</title>
        <authorList>
            <person name="Lee Y."/>
            <person name="Jeon C.O."/>
        </authorList>
    </citation>
    <scope>NUCLEOTIDE SEQUENCE [LARGE SCALE GENOMIC DNA]</scope>
    <source>
        <strain evidence="5 6">HR-AS</strain>
    </source>
</reference>
<dbReference type="CDD" id="cd07185">
    <property type="entry name" value="OmpA_C-like"/>
    <property type="match status" value="1"/>
</dbReference>
<dbReference type="NCBIfam" id="NF006543">
    <property type="entry name" value="PRK09039.1-2"/>
    <property type="match status" value="1"/>
</dbReference>
<dbReference type="NCBIfam" id="NF006544">
    <property type="entry name" value="PRK09039.1-3"/>
    <property type="match status" value="1"/>
</dbReference>
<dbReference type="InterPro" id="IPR050330">
    <property type="entry name" value="Bact_OuterMem_StrucFunc"/>
</dbReference>
<feature type="coiled-coil region" evidence="2">
    <location>
        <begin position="56"/>
        <end position="163"/>
    </location>
</feature>
<dbReference type="Pfam" id="PF00691">
    <property type="entry name" value="OmpA"/>
    <property type="match status" value="1"/>
</dbReference>
<gene>
    <name evidence="5" type="ORF">DKG74_11725</name>
</gene>
<dbReference type="NCBIfam" id="NF006545">
    <property type="entry name" value="PRK09039.1-4"/>
    <property type="match status" value="1"/>
</dbReference>
<dbReference type="RefSeq" id="WP_109905948.1">
    <property type="nucleotide sequence ID" value="NZ_QGLE01000006.1"/>
</dbReference>
<keyword evidence="6" id="KW-1185">Reference proteome</keyword>
<evidence type="ECO:0000256" key="3">
    <source>
        <dbReference type="SAM" id="Phobius"/>
    </source>
</evidence>
<comment type="caution">
    <text evidence="5">The sequence shown here is derived from an EMBL/GenBank/DDBJ whole genome shotgun (WGS) entry which is preliminary data.</text>
</comment>
<sequence>MASRSRRFRDRGGPDIWPGFVDALTTLLLAISFLLSVFMLAQFFLGQALSGRDEALARLNSQIADLTDLLALERQANAELRLSVSSLSSGVESATKERDQLRDQLAAQGEKAGGLESQAAQLSAELDREKALSADAQAQVDLLNRQIAELRQQLTEIAALLDQSDVKDRESQAVIADLGRRLNLALASKVEELARYRSEFFGRLRAVLGERQDVRIVGDRFVFQSEVLFASGSAEIGPGGQETLARFAATLKDIMAQIPTDLPWILRVDGHTDVTPILNSPLYPSNWELSTARAVAVAKFLIAQGIPPERVAAAGFGEFQPLESAGTPEALARNRRIELKLTER</sequence>
<feature type="domain" description="OmpA-like" evidence="4">
    <location>
        <begin position="217"/>
        <end position="344"/>
    </location>
</feature>
<feature type="transmembrane region" description="Helical" evidence="3">
    <location>
        <begin position="20"/>
        <end position="45"/>
    </location>
</feature>
<dbReference type="Proteomes" id="UP000245461">
    <property type="component" value="Unassembled WGS sequence"/>
</dbReference>